<dbReference type="HOGENOM" id="CLU_2412768_0_0_1"/>
<proteinExistence type="predicted"/>
<dbReference type="InParanoid" id="A0A0C2W4S0"/>
<keyword evidence="2" id="KW-1185">Reference proteome</keyword>
<organism evidence="1 2">
    <name type="scientific">Amanita muscaria (strain Koide BX008)</name>
    <dbReference type="NCBI Taxonomy" id="946122"/>
    <lineage>
        <taxon>Eukaryota</taxon>
        <taxon>Fungi</taxon>
        <taxon>Dikarya</taxon>
        <taxon>Basidiomycota</taxon>
        <taxon>Agaricomycotina</taxon>
        <taxon>Agaricomycetes</taxon>
        <taxon>Agaricomycetidae</taxon>
        <taxon>Agaricales</taxon>
        <taxon>Pluteineae</taxon>
        <taxon>Amanitaceae</taxon>
        <taxon>Amanita</taxon>
    </lineage>
</organism>
<evidence type="ECO:0000313" key="2">
    <source>
        <dbReference type="Proteomes" id="UP000054549"/>
    </source>
</evidence>
<dbReference type="AlphaFoldDB" id="A0A0C2W4S0"/>
<protein>
    <submittedName>
        <fullName evidence="1">Uncharacterized protein</fullName>
    </submittedName>
</protein>
<gene>
    <name evidence="1" type="ORF">M378DRAFT_172978</name>
</gene>
<accession>A0A0C2W4S0</accession>
<dbReference type="Proteomes" id="UP000054549">
    <property type="component" value="Unassembled WGS sequence"/>
</dbReference>
<name>A0A0C2W4S0_AMAMK</name>
<sequence length="92" mass="10274">MSSSRRIGHGIVDMEIDEADQTYAHAVETEASEIVSDDIDMQDADVEEALERVASLDSEGRLVGWGNDATDFDRVRVLMNVRGKRFIGSRLF</sequence>
<dbReference type="EMBL" id="KN818447">
    <property type="protein sequence ID" value="KIL56117.1"/>
    <property type="molecule type" value="Genomic_DNA"/>
</dbReference>
<evidence type="ECO:0000313" key="1">
    <source>
        <dbReference type="EMBL" id="KIL56117.1"/>
    </source>
</evidence>
<reference evidence="1 2" key="1">
    <citation type="submission" date="2014-04" db="EMBL/GenBank/DDBJ databases">
        <title>Evolutionary Origins and Diversification of the Mycorrhizal Mutualists.</title>
        <authorList>
            <consortium name="DOE Joint Genome Institute"/>
            <consortium name="Mycorrhizal Genomics Consortium"/>
            <person name="Kohler A."/>
            <person name="Kuo A."/>
            <person name="Nagy L.G."/>
            <person name="Floudas D."/>
            <person name="Copeland A."/>
            <person name="Barry K.W."/>
            <person name="Cichocki N."/>
            <person name="Veneault-Fourrey C."/>
            <person name="LaButti K."/>
            <person name="Lindquist E.A."/>
            <person name="Lipzen A."/>
            <person name="Lundell T."/>
            <person name="Morin E."/>
            <person name="Murat C."/>
            <person name="Riley R."/>
            <person name="Ohm R."/>
            <person name="Sun H."/>
            <person name="Tunlid A."/>
            <person name="Henrissat B."/>
            <person name="Grigoriev I.V."/>
            <person name="Hibbett D.S."/>
            <person name="Martin F."/>
        </authorList>
    </citation>
    <scope>NUCLEOTIDE SEQUENCE [LARGE SCALE GENOMIC DNA]</scope>
    <source>
        <strain evidence="1 2">Koide BX008</strain>
    </source>
</reference>